<reference evidence="2" key="1">
    <citation type="journal article" date="2019" name="Int. J. Syst. Evol. Microbiol.">
        <title>The Global Catalogue of Microorganisms (GCM) 10K type strain sequencing project: providing services to taxonomists for standard genome sequencing and annotation.</title>
        <authorList>
            <consortium name="The Broad Institute Genomics Platform"/>
            <consortium name="The Broad Institute Genome Sequencing Center for Infectious Disease"/>
            <person name="Wu L."/>
            <person name="Ma J."/>
        </authorList>
    </citation>
    <scope>NUCLEOTIDE SEQUENCE [LARGE SCALE GENOMIC DNA]</scope>
    <source>
        <strain evidence="2">JCM 19173</strain>
    </source>
</reference>
<organism evidence="1 2">
    <name type="scientific">Deinococcus radiotolerans</name>
    <dbReference type="NCBI Taxonomy" id="1309407"/>
    <lineage>
        <taxon>Bacteria</taxon>
        <taxon>Thermotogati</taxon>
        <taxon>Deinococcota</taxon>
        <taxon>Deinococci</taxon>
        <taxon>Deinococcales</taxon>
        <taxon>Deinococcaceae</taxon>
        <taxon>Deinococcus</taxon>
    </lineage>
</organism>
<keyword evidence="2" id="KW-1185">Reference proteome</keyword>
<dbReference type="EMBL" id="BMPE01000021">
    <property type="protein sequence ID" value="GGL15977.1"/>
    <property type="molecule type" value="Genomic_DNA"/>
</dbReference>
<gene>
    <name evidence="1" type="ORF">GCM10010844_38600</name>
</gene>
<evidence type="ECO:0000313" key="2">
    <source>
        <dbReference type="Proteomes" id="UP000604341"/>
    </source>
</evidence>
<dbReference type="Proteomes" id="UP000604341">
    <property type="component" value="Unassembled WGS sequence"/>
</dbReference>
<comment type="caution">
    <text evidence="1">The sequence shown here is derived from an EMBL/GenBank/DDBJ whole genome shotgun (WGS) entry which is preliminary data.</text>
</comment>
<accession>A0ABQ2FQ90</accession>
<protein>
    <submittedName>
        <fullName evidence="1">Uncharacterized protein</fullName>
    </submittedName>
</protein>
<name>A0ABQ2FQ90_9DEIO</name>
<sequence>MPRDLTANPEFTDTITVPRDGEGIDAGDVNAPMTDLLGNDLYLRAQLADLTRTVEEMRKAAGGFVLVAPAGLTLEPGQTYAFPAAIALGRQAGYASDVTLAMLDLPAGVTATFTPAVLSGATVTSTLTLNVSAGAVAGPYNLRVQGTGADGKISQALIATQVTAQTQQPTFTISPGSTSGSIDRGAGETSEAFVFGVTRAGMFGADIQFSVVNPPAGITATFAPATVSGAAAVQPAATTLTLTAAGSLPAGTYTIQVRAVSGSIVRTQALSLTVTAAQQAGDDDYTLTVVYDAGDYRTTNGATLYINRQNGYTGPVELRVIGGVSPTEPLILVNGKIGGDTVYGNTARLIADGAGRGWTNAGVADLPDNYPLTATFGMVRGSAEIEGKTVTRYASLEWRWGNRSY</sequence>
<proteinExistence type="predicted"/>
<dbReference type="RefSeq" id="WP_189070615.1">
    <property type="nucleotide sequence ID" value="NZ_BMPE01000021.1"/>
</dbReference>
<evidence type="ECO:0000313" key="1">
    <source>
        <dbReference type="EMBL" id="GGL15977.1"/>
    </source>
</evidence>